<name>A0A5C6CRR6_9BACT</name>
<dbReference type="Gene3D" id="3.40.50.1820">
    <property type="entry name" value="alpha/beta hydrolase"/>
    <property type="match status" value="1"/>
</dbReference>
<dbReference type="SUPFAM" id="SSF53474">
    <property type="entry name" value="alpha/beta-Hydrolases"/>
    <property type="match status" value="1"/>
</dbReference>
<keyword evidence="3" id="KW-1185">Reference proteome</keyword>
<dbReference type="OrthoDB" id="252464at2"/>
<dbReference type="EC" id="3.7.1.14" evidence="2"/>
<dbReference type="PRINTS" id="PR00111">
    <property type="entry name" value="ABHYDROLASE"/>
</dbReference>
<dbReference type="GO" id="GO:0016020">
    <property type="term" value="C:membrane"/>
    <property type="evidence" value="ECO:0007669"/>
    <property type="project" value="TreeGrafter"/>
</dbReference>
<evidence type="ECO:0000313" key="2">
    <source>
        <dbReference type="EMBL" id="TWU27613.1"/>
    </source>
</evidence>
<gene>
    <name evidence="2" type="primary">mhpC</name>
    <name evidence="2" type="ORF">Pla144_23900</name>
</gene>
<dbReference type="PANTHER" id="PTHR43798:SF33">
    <property type="entry name" value="HYDROLASE, PUTATIVE (AFU_ORTHOLOGUE AFUA_2G14860)-RELATED"/>
    <property type="match status" value="1"/>
</dbReference>
<dbReference type="Pfam" id="PF00561">
    <property type="entry name" value="Abhydrolase_1"/>
    <property type="match status" value="1"/>
</dbReference>
<comment type="caution">
    <text evidence="2">The sequence shown here is derived from an EMBL/GenBank/DDBJ whole genome shotgun (WGS) entry which is preliminary data.</text>
</comment>
<evidence type="ECO:0000259" key="1">
    <source>
        <dbReference type="Pfam" id="PF00561"/>
    </source>
</evidence>
<dbReference type="EMBL" id="SJPS01000003">
    <property type="protein sequence ID" value="TWU27613.1"/>
    <property type="molecule type" value="Genomic_DNA"/>
</dbReference>
<dbReference type="InterPro" id="IPR029058">
    <property type="entry name" value="AB_hydrolase_fold"/>
</dbReference>
<organism evidence="2 3">
    <name type="scientific">Bythopirellula polymerisocia</name>
    <dbReference type="NCBI Taxonomy" id="2528003"/>
    <lineage>
        <taxon>Bacteria</taxon>
        <taxon>Pseudomonadati</taxon>
        <taxon>Planctomycetota</taxon>
        <taxon>Planctomycetia</taxon>
        <taxon>Pirellulales</taxon>
        <taxon>Lacipirellulaceae</taxon>
        <taxon>Bythopirellula</taxon>
    </lineage>
</organism>
<dbReference type="InterPro" id="IPR000073">
    <property type="entry name" value="AB_hydrolase_1"/>
</dbReference>
<dbReference type="AlphaFoldDB" id="A0A5C6CRR6"/>
<accession>A0A5C6CRR6</accession>
<dbReference type="Proteomes" id="UP000318437">
    <property type="component" value="Unassembled WGS sequence"/>
</dbReference>
<dbReference type="PANTHER" id="PTHR43798">
    <property type="entry name" value="MONOACYLGLYCEROL LIPASE"/>
    <property type="match status" value="1"/>
</dbReference>
<dbReference type="GO" id="GO:0016787">
    <property type="term" value="F:hydrolase activity"/>
    <property type="evidence" value="ECO:0007669"/>
    <property type="project" value="UniProtKB-KW"/>
</dbReference>
<protein>
    <submittedName>
        <fullName evidence="2">2-hydroxy-6-oxononadienedioate/2-hydroxy-6-oxononatrienedioate hydrolase</fullName>
        <ecNumber evidence="2">3.7.1.14</ecNumber>
    </submittedName>
</protein>
<feature type="domain" description="AB hydrolase-1" evidence="1">
    <location>
        <begin position="80"/>
        <end position="308"/>
    </location>
</feature>
<reference evidence="2 3" key="1">
    <citation type="submission" date="2019-02" db="EMBL/GenBank/DDBJ databases">
        <title>Deep-cultivation of Planctomycetes and their phenomic and genomic characterization uncovers novel biology.</title>
        <authorList>
            <person name="Wiegand S."/>
            <person name="Jogler M."/>
            <person name="Boedeker C."/>
            <person name="Pinto D."/>
            <person name="Vollmers J."/>
            <person name="Rivas-Marin E."/>
            <person name="Kohn T."/>
            <person name="Peeters S.H."/>
            <person name="Heuer A."/>
            <person name="Rast P."/>
            <person name="Oberbeckmann S."/>
            <person name="Bunk B."/>
            <person name="Jeske O."/>
            <person name="Meyerdierks A."/>
            <person name="Storesund J.E."/>
            <person name="Kallscheuer N."/>
            <person name="Luecker S."/>
            <person name="Lage O.M."/>
            <person name="Pohl T."/>
            <person name="Merkel B.J."/>
            <person name="Hornburger P."/>
            <person name="Mueller R.-W."/>
            <person name="Bruemmer F."/>
            <person name="Labrenz M."/>
            <person name="Spormann A.M."/>
            <person name="Op Den Camp H."/>
            <person name="Overmann J."/>
            <person name="Amann R."/>
            <person name="Jetten M.S.M."/>
            <person name="Mascher T."/>
            <person name="Medema M.H."/>
            <person name="Devos D.P."/>
            <person name="Kaster A.-K."/>
            <person name="Ovreas L."/>
            <person name="Rohde M."/>
            <person name="Galperin M.Y."/>
            <person name="Jogler C."/>
        </authorList>
    </citation>
    <scope>NUCLEOTIDE SEQUENCE [LARGE SCALE GENOMIC DNA]</scope>
    <source>
        <strain evidence="2 3">Pla144</strain>
    </source>
</reference>
<dbReference type="InterPro" id="IPR050266">
    <property type="entry name" value="AB_hydrolase_sf"/>
</dbReference>
<dbReference type="RefSeq" id="WP_146450797.1">
    <property type="nucleotide sequence ID" value="NZ_SJPS01000003.1"/>
</dbReference>
<sequence>MNADKKNTPAKPLRTVSWLDMLNASALLAITPEYGTVKRARGKEYGKQPTFIQPAPMPLEFKTIAGVKVRFAHAPRENCPTVLLMNPLPQSIVAFAPLWNGLASQFNLYAYDLPGFGGSEGGPEYMTFEAQGRFLRDFISEFDIQSPHLFGPDVGMSAALAYVTHFPNDVASLVIGDGPGIAPSSNGSVINKIVNSAFWRQVFKIAGAATFVHAGNALCYVNYAPNEEEISDYITSYSGRIGPITQWFKDYPKSLAYVDPKLSEIDKPVLVFWGAQDQLLLVENSQRLSQRLKRSKLHVFENCGHYSYQDQHERFLTMLIDWVSNEHKAV</sequence>
<keyword evidence="2" id="KW-0378">Hydrolase</keyword>
<proteinExistence type="predicted"/>
<evidence type="ECO:0000313" key="3">
    <source>
        <dbReference type="Proteomes" id="UP000318437"/>
    </source>
</evidence>